<protein>
    <submittedName>
        <fullName evidence="21">NONEXPRESSER OF PR GENES 1, SALICYLIC ACID INSENSITIVE 1, NON-INDUCIBLE IMMUNITY 1</fullName>
    </submittedName>
</protein>
<name>A0A9W7HUN6_HIBTR</name>
<dbReference type="InterPro" id="IPR002110">
    <property type="entry name" value="Ankyrin_rpt"/>
</dbReference>
<dbReference type="PROSITE" id="PS50297">
    <property type="entry name" value="ANK_REP_REGION"/>
    <property type="match status" value="1"/>
</dbReference>
<dbReference type="GO" id="GO:0008270">
    <property type="term" value="F:zinc ion binding"/>
    <property type="evidence" value="ECO:0007669"/>
    <property type="project" value="UniProtKB-KW"/>
</dbReference>
<keyword evidence="9" id="KW-0702">S-nitrosylation</keyword>
<dbReference type="PANTHER" id="PTHR46475">
    <property type="entry name" value="REGULATORY PROTEIN NPR3"/>
    <property type="match status" value="1"/>
</dbReference>
<dbReference type="CDD" id="cd18310">
    <property type="entry name" value="BTB_POZ_NPR_plant"/>
    <property type="match status" value="1"/>
</dbReference>
<evidence type="ECO:0000256" key="3">
    <source>
        <dbReference type="ARBA" id="ARBA00022490"/>
    </source>
</evidence>
<evidence type="ECO:0000256" key="7">
    <source>
        <dbReference type="ARBA" id="ARBA00022771"/>
    </source>
</evidence>
<keyword evidence="11" id="KW-0862">Zinc</keyword>
<evidence type="ECO:0000256" key="2">
    <source>
        <dbReference type="ARBA" id="ARBA00004906"/>
    </source>
</evidence>
<dbReference type="Pfam" id="PF11900">
    <property type="entry name" value="DUF3420"/>
    <property type="match status" value="1"/>
</dbReference>
<comment type="similarity">
    <text evidence="15">Belongs to the plant 'ANKYRIN-BTB/POZ' family. 'NPR1-like' subfamily.</text>
</comment>
<feature type="compositionally biased region" description="Low complexity" evidence="18">
    <location>
        <begin position="559"/>
        <end position="573"/>
    </location>
</feature>
<dbReference type="PANTHER" id="PTHR46475:SF1">
    <property type="entry name" value="REGULATORY PROTEIN NPR2"/>
    <property type="match status" value="1"/>
</dbReference>
<dbReference type="PROSITE" id="PS52046">
    <property type="entry name" value="ZF_C2HC_NPR"/>
    <property type="match status" value="1"/>
</dbReference>
<dbReference type="GO" id="GO:0042742">
    <property type="term" value="P:defense response to bacterium"/>
    <property type="evidence" value="ECO:0007669"/>
    <property type="project" value="UniProtKB-ARBA"/>
</dbReference>
<dbReference type="GO" id="GO:0031347">
    <property type="term" value="P:regulation of defense response"/>
    <property type="evidence" value="ECO:0007669"/>
    <property type="project" value="UniProtKB-ARBA"/>
</dbReference>
<dbReference type="Proteomes" id="UP001165190">
    <property type="component" value="Unassembled WGS sequence"/>
</dbReference>
<evidence type="ECO:0000259" key="19">
    <source>
        <dbReference type="PROSITE" id="PS50097"/>
    </source>
</evidence>
<keyword evidence="6" id="KW-0677">Repeat</keyword>
<comment type="caution">
    <text evidence="17">Lacks conserved residue(s) required for the propagation of feature annotation.</text>
</comment>
<dbReference type="EMBL" id="BSYR01000019">
    <property type="protein sequence ID" value="GMI83919.1"/>
    <property type="molecule type" value="Genomic_DNA"/>
</dbReference>
<keyword evidence="4" id="KW-0597">Phosphoprotein</keyword>
<evidence type="ECO:0000256" key="5">
    <source>
        <dbReference type="ARBA" id="ARBA00022723"/>
    </source>
</evidence>
<dbReference type="Gene3D" id="1.25.40.20">
    <property type="entry name" value="Ankyrin repeat-containing domain"/>
    <property type="match status" value="1"/>
</dbReference>
<evidence type="ECO:0000313" key="21">
    <source>
        <dbReference type="EMBL" id="GMI83919.1"/>
    </source>
</evidence>
<dbReference type="GO" id="GO:2000022">
    <property type="term" value="P:regulation of jasmonic acid mediated signaling pathway"/>
    <property type="evidence" value="ECO:0007669"/>
    <property type="project" value="InterPro"/>
</dbReference>
<evidence type="ECO:0000256" key="15">
    <source>
        <dbReference type="ARBA" id="ARBA00044947"/>
    </source>
</evidence>
<organism evidence="21 22">
    <name type="scientific">Hibiscus trionum</name>
    <name type="common">Flower of an hour</name>
    <dbReference type="NCBI Taxonomy" id="183268"/>
    <lineage>
        <taxon>Eukaryota</taxon>
        <taxon>Viridiplantae</taxon>
        <taxon>Streptophyta</taxon>
        <taxon>Embryophyta</taxon>
        <taxon>Tracheophyta</taxon>
        <taxon>Spermatophyta</taxon>
        <taxon>Magnoliopsida</taxon>
        <taxon>eudicotyledons</taxon>
        <taxon>Gunneridae</taxon>
        <taxon>Pentapetalae</taxon>
        <taxon>rosids</taxon>
        <taxon>malvids</taxon>
        <taxon>Malvales</taxon>
        <taxon>Malvaceae</taxon>
        <taxon>Malvoideae</taxon>
        <taxon>Hibiscus</taxon>
    </lineage>
</organism>
<dbReference type="SMART" id="SM00225">
    <property type="entry name" value="BTB"/>
    <property type="match status" value="1"/>
</dbReference>
<comment type="subcellular location">
    <subcellularLocation>
        <location evidence="1">Cytoplasm</location>
    </subcellularLocation>
    <subcellularLocation>
        <location evidence="14">Nucleus</location>
        <location evidence="14">Nuclear body</location>
    </subcellularLocation>
</comment>
<keyword evidence="5" id="KW-0479">Metal-binding</keyword>
<evidence type="ECO:0000256" key="12">
    <source>
        <dbReference type="ARBA" id="ARBA00023043"/>
    </source>
</evidence>
<dbReference type="SMART" id="SM00248">
    <property type="entry name" value="ANK"/>
    <property type="match status" value="3"/>
</dbReference>
<evidence type="ECO:0000256" key="14">
    <source>
        <dbReference type="ARBA" id="ARBA00034306"/>
    </source>
</evidence>
<dbReference type="InterPro" id="IPR000210">
    <property type="entry name" value="BTB/POZ_dom"/>
</dbReference>
<evidence type="ECO:0000256" key="11">
    <source>
        <dbReference type="ARBA" id="ARBA00022833"/>
    </source>
</evidence>
<dbReference type="InterPro" id="IPR021094">
    <property type="entry name" value="NPR1/NIM1-like_C"/>
</dbReference>
<dbReference type="GO" id="GO:0050832">
    <property type="term" value="P:defense response to fungus"/>
    <property type="evidence" value="ECO:0007669"/>
    <property type="project" value="UniProtKB-ARBA"/>
</dbReference>
<keyword evidence="10" id="KW-0611">Plant defense</keyword>
<comment type="pathway">
    <text evidence="2">Protein modification; protein ubiquitination.</text>
</comment>
<dbReference type="AlphaFoldDB" id="A0A9W7HUN6"/>
<dbReference type="SUPFAM" id="SSF54695">
    <property type="entry name" value="POZ domain"/>
    <property type="match status" value="1"/>
</dbReference>
<evidence type="ECO:0000256" key="1">
    <source>
        <dbReference type="ARBA" id="ARBA00004496"/>
    </source>
</evidence>
<evidence type="ECO:0000256" key="4">
    <source>
        <dbReference type="ARBA" id="ARBA00022553"/>
    </source>
</evidence>
<evidence type="ECO:0000256" key="8">
    <source>
        <dbReference type="ARBA" id="ARBA00022786"/>
    </source>
</evidence>
<evidence type="ECO:0000256" key="9">
    <source>
        <dbReference type="ARBA" id="ARBA00022799"/>
    </source>
</evidence>
<evidence type="ECO:0000259" key="20">
    <source>
        <dbReference type="PROSITE" id="PS52046"/>
    </source>
</evidence>
<accession>A0A9W7HUN6</accession>
<feature type="domain" description="C2HC NPR-type" evidence="20">
    <location>
        <begin position="135"/>
        <end position="149"/>
    </location>
</feature>
<evidence type="ECO:0000256" key="10">
    <source>
        <dbReference type="ARBA" id="ARBA00022821"/>
    </source>
</evidence>
<dbReference type="SUPFAM" id="SSF48403">
    <property type="entry name" value="Ankyrin repeat"/>
    <property type="match status" value="1"/>
</dbReference>
<dbReference type="GO" id="GO:0045087">
    <property type="term" value="P:innate immune response"/>
    <property type="evidence" value="ECO:0007669"/>
    <property type="project" value="UniProtKB-ARBA"/>
</dbReference>
<evidence type="ECO:0000256" key="16">
    <source>
        <dbReference type="PROSITE-ProRule" id="PRU00023"/>
    </source>
</evidence>
<feature type="region of interest" description="Disordered" evidence="18">
    <location>
        <begin position="549"/>
        <end position="590"/>
    </location>
</feature>
<dbReference type="InterPro" id="IPR011333">
    <property type="entry name" value="SKP1/BTB/POZ_sf"/>
</dbReference>
<evidence type="ECO:0000256" key="18">
    <source>
        <dbReference type="SAM" id="MobiDB-lite"/>
    </source>
</evidence>
<proteinExistence type="inferred from homology"/>
<sequence>MDHRNGFSDSDDISSTCCIVPADTLPSSEPFITPDVPALHLLSKNLDSLFQSKDSNSFYSDAKIALSSGREVSVHRCILSARSSVFKTVFSGLRDSGAKFELKELARDYEIGYDSLVAVLAYLYTGKVRPLPKGVCVCVDDGCSHVGCRPAVDFIAEVLYAAFVFQVSELIALYQRHLLNIIDKVAIDDILVVLYVANMCGNACERLVAKCIETVVKSDVDIVTLDKALPHHIVKQITHTRLELGLDKPENIGFPDKHVRRIHRALDSDDVELVRMLLKEGHTNLDEAYALHYAVAYCDAKTTTEMLDLGLADVNHRNSRGYTVLHVAAMRKEPKIIVSLLTKGARLSDLTIDGRKALQISKRLTRAADYYKSTDEGKASPKDRLCIEILEQAERRDPLHGEASLSLATAGDDLRMKLLYLENRVGLAKLLFPMEAKVVMDIAQVDGTSEFQLATINSNKLNGAQTTVDLNEAPFIIQEEHLNRLRALSRTVELGKRFFPRCSEVLNKIMDADDLSQLACGGNDTAEERVVKRQRYMELQDVLSKAFHEDKEEFDRSAISSSSSSKSKSIVVSRPRGKLSGNDNSSIRGG</sequence>
<keyword evidence="13" id="KW-0539">Nucleus</keyword>
<evidence type="ECO:0000256" key="6">
    <source>
        <dbReference type="ARBA" id="ARBA00022737"/>
    </source>
</evidence>
<dbReference type="Gene3D" id="3.30.710.10">
    <property type="entry name" value="Potassium Channel Kv1.1, Chain A"/>
    <property type="match status" value="1"/>
</dbReference>
<dbReference type="OrthoDB" id="71307at2759"/>
<comment type="caution">
    <text evidence="21">The sequence shown here is derived from an EMBL/GenBank/DDBJ whole genome shotgun (WGS) entry which is preliminary data.</text>
</comment>
<dbReference type="Pfam" id="PF00651">
    <property type="entry name" value="BTB"/>
    <property type="match status" value="1"/>
</dbReference>
<dbReference type="GO" id="GO:0009862">
    <property type="term" value="P:systemic acquired resistance, salicylic acid mediated signaling pathway"/>
    <property type="evidence" value="ECO:0007669"/>
    <property type="project" value="InterPro"/>
</dbReference>
<dbReference type="GO" id="GO:0005737">
    <property type="term" value="C:cytoplasm"/>
    <property type="evidence" value="ECO:0007669"/>
    <property type="project" value="UniProtKB-SubCell"/>
</dbReference>
<keyword evidence="12 16" id="KW-0040">ANK repeat</keyword>
<keyword evidence="22" id="KW-1185">Reference proteome</keyword>
<dbReference type="GO" id="GO:0016604">
    <property type="term" value="C:nuclear body"/>
    <property type="evidence" value="ECO:0007669"/>
    <property type="project" value="UniProtKB-SubCell"/>
</dbReference>
<dbReference type="GO" id="GO:2000031">
    <property type="term" value="P:regulation of salicylic acid mediated signaling pathway"/>
    <property type="evidence" value="ECO:0007669"/>
    <property type="project" value="InterPro"/>
</dbReference>
<feature type="repeat" description="ANK" evidence="16">
    <location>
        <begin position="320"/>
        <end position="352"/>
    </location>
</feature>
<gene>
    <name evidence="21" type="ORF">HRI_002061200</name>
</gene>
<dbReference type="PROSITE" id="PS50097">
    <property type="entry name" value="BTB"/>
    <property type="match status" value="1"/>
</dbReference>
<keyword evidence="8" id="KW-0833">Ubl conjugation pathway</keyword>
<keyword evidence="3" id="KW-0963">Cytoplasm</keyword>
<reference evidence="21" key="1">
    <citation type="submission" date="2023-05" db="EMBL/GenBank/DDBJ databases">
        <title>Genome and transcriptome analyses reveal genes involved in the formation of fine ridges on petal epidermal cells in Hibiscus trionum.</title>
        <authorList>
            <person name="Koshimizu S."/>
            <person name="Masuda S."/>
            <person name="Ishii T."/>
            <person name="Shirasu K."/>
            <person name="Hoshino A."/>
            <person name="Arita M."/>
        </authorList>
    </citation>
    <scope>NUCLEOTIDE SEQUENCE</scope>
    <source>
        <strain evidence="21">Hamamatsu line</strain>
    </source>
</reference>
<evidence type="ECO:0000313" key="22">
    <source>
        <dbReference type="Proteomes" id="UP001165190"/>
    </source>
</evidence>
<feature type="compositionally biased region" description="Polar residues" evidence="18">
    <location>
        <begin position="581"/>
        <end position="590"/>
    </location>
</feature>
<dbReference type="InterPro" id="IPR024228">
    <property type="entry name" value="NPR_central_dom"/>
</dbReference>
<dbReference type="FunFam" id="1.25.40.20:FF:000239">
    <property type="entry name" value="BTB/POZ domain and ankyrin repeat-containing protein NPR1"/>
    <property type="match status" value="1"/>
</dbReference>
<dbReference type="Pfam" id="PF12313">
    <property type="entry name" value="NPR1_like_C"/>
    <property type="match status" value="1"/>
</dbReference>
<dbReference type="InterPro" id="IPR044292">
    <property type="entry name" value="NPR"/>
</dbReference>
<dbReference type="FunFam" id="3.30.710.10:FF:000192">
    <property type="entry name" value="Non-expressor of PR1"/>
    <property type="match status" value="1"/>
</dbReference>
<dbReference type="PROSITE" id="PS50088">
    <property type="entry name" value="ANK_REPEAT"/>
    <property type="match status" value="1"/>
</dbReference>
<keyword evidence="7 17" id="KW-0863">Zinc-finger</keyword>
<evidence type="ECO:0000256" key="17">
    <source>
        <dbReference type="PROSITE-ProRule" id="PRU01391"/>
    </source>
</evidence>
<dbReference type="InterPro" id="IPR036770">
    <property type="entry name" value="Ankyrin_rpt-contain_sf"/>
</dbReference>
<dbReference type="InterPro" id="IPR057250">
    <property type="entry name" value="Znf_C2HC_NPR-type"/>
</dbReference>
<evidence type="ECO:0000256" key="13">
    <source>
        <dbReference type="ARBA" id="ARBA00023242"/>
    </source>
</evidence>
<feature type="domain" description="BTB" evidence="19">
    <location>
        <begin position="60"/>
        <end position="132"/>
    </location>
</feature>